<protein>
    <submittedName>
        <fullName evidence="3">MaoC family dehydratase</fullName>
    </submittedName>
</protein>
<feature type="compositionally biased region" description="Pro residues" evidence="1">
    <location>
        <begin position="9"/>
        <end position="18"/>
    </location>
</feature>
<reference evidence="3" key="1">
    <citation type="submission" date="2022-11" db="EMBL/GenBank/DDBJ databases">
        <title>Identification and genomic analyses of a novel endophytic actinobacterium Streptomyces endophytica sp. nov. with potential for biocontrol of Yam anthracnose.</title>
        <authorList>
            <person name="Huang X."/>
        </authorList>
    </citation>
    <scope>NUCLEOTIDE SEQUENCE</scope>
    <source>
        <strain evidence="3">HNM0140</strain>
    </source>
</reference>
<feature type="domain" description="FAS1-like dehydratase" evidence="2">
    <location>
        <begin position="33"/>
        <end position="152"/>
    </location>
</feature>
<dbReference type="EMBL" id="CP110636">
    <property type="protein sequence ID" value="UZJ30566.1"/>
    <property type="molecule type" value="Genomic_DNA"/>
</dbReference>
<dbReference type="Pfam" id="PF13452">
    <property type="entry name" value="FAS1_DH_region"/>
    <property type="match status" value="1"/>
</dbReference>
<evidence type="ECO:0000256" key="1">
    <source>
        <dbReference type="SAM" id="MobiDB-lite"/>
    </source>
</evidence>
<organism evidence="3 4">
    <name type="scientific">Streptomyces endophytica</name>
    <dbReference type="NCBI Taxonomy" id="2991496"/>
    <lineage>
        <taxon>Bacteria</taxon>
        <taxon>Bacillati</taxon>
        <taxon>Actinomycetota</taxon>
        <taxon>Actinomycetes</taxon>
        <taxon>Kitasatosporales</taxon>
        <taxon>Streptomycetaceae</taxon>
        <taxon>Streptomyces</taxon>
    </lineage>
</organism>
<name>A0ABY6P9U8_9ACTN</name>
<dbReference type="InterPro" id="IPR039569">
    <property type="entry name" value="FAS1-like_DH_region"/>
</dbReference>
<sequence length="171" mass="17580">MTGRATPGPAGPTGPPAPGSGSGSGTDVLRCGPYVLDRARIAGFAAALGDPHPAYTDPVAARALGHPDTLAPPTYLVTLAAHAEDQLLRARPDLPGLDGAVHRAQSLRHARPAHAGDVLHATVRLADVAHLAGRRLLTLDCAFHDADGLWVATTTSTLLCRPLDPTGSEHP</sequence>
<dbReference type="Proteomes" id="UP001164959">
    <property type="component" value="Chromosome"/>
</dbReference>
<evidence type="ECO:0000259" key="2">
    <source>
        <dbReference type="Pfam" id="PF13452"/>
    </source>
</evidence>
<dbReference type="CDD" id="cd03441">
    <property type="entry name" value="R_hydratase_like"/>
    <property type="match status" value="1"/>
</dbReference>
<dbReference type="Gene3D" id="3.10.129.10">
    <property type="entry name" value="Hotdog Thioesterase"/>
    <property type="match status" value="1"/>
</dbReference>
<evidence type="ECO:0000313" key="3">
    <source>
        <dbReference type="EMBL" id="UZJ30566.1"/>
    </source>
</evidence>
<proteinExistence type="predicted"/>
<dbReference type="RefSeq" id="WP_265362001.1">
    <property type="nucleotide sequence ID" value="NZ_CP110636.1"/>
</dbReference>
<dbReference type="InterPro" id="IPR029069">
    <property type="entry name" value="HotDog_dom_sf"/>
</dbReference>
<evidence type="ECO:0000313" key="4">
    <source>
        <dbReference type="Proteomes" id="UP001164959"/>
    </source>
</evidence>
<feature type="region of interest" description="Disordered" evidence="1">
    <location>
        <begin position="1"/>
        <end position="25"/>
    </location>
</feature>
<dbReference type="SUPFAM" id="SSF54637">
    <property type="entry name" value="Thioesterase/thiol ester dehydrase-isomerase"/>
    <property type="match status" value="1"/>
</dbReference>
<gene>
    <name evidence="3" type="ORF">OJ254_09620</name>
</gene>
<keyword evidence="4" id="KW-1185">Reference proteome</keyword>
<accession>A0ABY6P9U8</accession>